<dbReference type="PANTHER" id="PTHR12483">
    <property type="entry name" value="SOLUTE CARRIER FAMILY 31 COPPER TRANSPORTERS"/>
    <property type="match status" value="1"/>
</dbReference>
<evidence type="ECO:0000313" key="7">
    <source>
        <dbReference type="Proteomes" id="UP000076078"/>
    </source>
</evidence>
<feature type="chain" id="PRO_5007593705" description="Copper transport protein" evidence="5">
    <location>
        <begin position="24"/>
        <end position="352"/>
    </location>
</feature>
<protein>
    <recommendedName>
        <fullName evidence="4">Copper transport protein</fullName>
    </recommendedName>
</protein>
<dbReference type="InterPro" id="IPR007274">
    <property type="entry name" value="Cop_transporter"/>
</dbReference>
<comment type="similarity">
    <text evidence="4">Belongs to the copper transporter (Ctr) (TC 1.A.56) family. SLC31A subfamily.</text>
</comment>
<dbReference type="OrthoDB" id="73901at2759"/>
<dbReference type="GO" id="GO:0016020">
    <property type="term" value="C:membrane"/>
    <property type="evidence" value="ECO:0007669"/>
    <property type="project" value="UniProtKB-SubCell"/>
</dbReference>
<reference evidence="6 7" key="1">
    <citation type="submission" date="2015-12" db="EMBL/GenBank/DDBJ databases">
        <title>Dictyostelia acquired genes for synthesis and detection of signals that induce cell-type specialization by lateral gene transfer from prokaryotes.</title>
        <authorList>
            <person name="Gloeckner G."/>
            <person name="Schaap P."/>
        </authorList>
    </citation>
    <scope>NUCLEOTIDE SEQUENCE [LARGE SCALE GENOMIC DNA]</scope>
    <source>
        <strain evidence="6 7">TK</strain>
    </source>
</reference>
<dbReference type="OMA" id="FKEWVPR"/>
<keyword evidence="4" id="KW-0187">Copper transport</keyword>
<evidence type="ECO:0000256" key="1">
    <source>
        <dbReference type="ARBA" id="ARBA00022692"/>
    </source>
</evidence>
<dbReference type="EMBL" id="LODT01000011">
    <property type="protein sequence ID" value="KYR01229.1"/>
    <property type="molecule type" value="Genomic_DNA"/>
</dbReference>
<keyword evidence="7" id="KW-1185">Reference proteome</keyword>
<gene>
    <name evidence="6" type="ORF">DLAC_02347</name>
</gene>
<dbReference type="InParanoid" id="A0A152A4R9"/>
<keyword evidence="1 4" id="KW-0812">Transmembrane</keyword>
<keyword evidence="4" id="KW-0813">Transport</keyword>
<organism evidence="6 7">
    <name type="scientific">Tieghemostelium lacteum</name>
    <name type="common">Slime mold</name>
    <name type="synonym">Dictyostelium lacteum</name>
    <dbReference type="NCBI Taxonomy" id="361077"/>
    <lineage>
        <taxon>Eukaryota</taxon>
        <taxon>Amoebozoa</taxon>
        <taxon>Evosea</taxon>
        <taxon>Eumycetozoa</taxon>
        <taxon>Dictyostelia</taxon>
        <taxon>Dictyosteliales</taxon>
        <taxon>Raperosteliaceae</taxon>
        <taxon>Tieghemostelium</taxon>
    </lineage>
</organism>
<evidence type="ECO:0000313" key="6">
    <source>
        <dbReference type="EMBL" id="KYR01229.1"/>
    </source>
</evidence>
<comment type="subcellular location">
    <subcellularLocation>
        <location evidence="4">Membrane</location>
        <topology evidence="4">Multi-pass membrane protein</topology>
    </subcellularLocation>
</comment>
<feature type="transmembrane region" description="Helical" evidence="4">
    <location>
        <begin position="310"/>
        <end position="338"/>
    </location>
</feature>
<feature type="signal peptide" evidence="5">
    <location>
        <begin position="1"/>
        <end position="23"/>
    </location>
</feature>
<dbReference type="AlphaFoldDB" id="A0A152A4R9"/>
<dbReference type="STRING" id="361077.A0A152A4R9"/>
<proteinExistence type="inferred from homology"/>
<evidence type="ECO:0000256" key="2">
    <source>
        <dbReference type="ARBA" id="ARBA00022989"/>
    </source>
</evidence>
<evidence type="ECO:0000256" key="5">
    <source>
        <dbReference type="SAM" id="SignalP"/>
    </source>
</evidence>
<keyword evidence="4" id="KW-0186">Copper</keyword>
<dbReference type="PANTHER" id="PTHR12483:SF119">
    <property type="entry name" value="COPPER TRANSPORT PROTEIN-RELATED"/>
    <property type="match status" value="1"/>
</dbReference>
<evidence type="ECO:0000256" key="4">
    <source>
        <dbReference type="RuleBase" id="RU367022"/>
    </source>
</evidence>
<keyword evidence="4" id="KW-0406">Ion transport</keyword>
<comment type="caution">
    <text evidence="6">The sequence shown here is derived from an EMBL/GenBank/DDBJ whole genome shotgun (WGS) entry which is preliminary data.</text>
</comment>
<keyword evidence="2 4" id="KW-1133">Transmembrane helix</keyword>
<keyword evidence="5" id="KW-0732">Signal</keyword>
<dbReference type="Pfam" id="PF04145">
    <property type="entry name" value="Ctr"/>
    <property type="match status" value="1"/>
</dbReference>
<name>A0A152A4R9_TIELA</name>
<sequence length="352" mass="39046">MTKNLILLLIVLLTILGSYHVNGDCITDPSTTDCVGYQYPEANATADINSLCTAMFYMPVCDLQQACQKASLTSGVCSAWSLLADSCTYDMPMMQGCKNFNSICSNTSVVKACKDYDSITGLPNTDVLNEQIFSICNEMSMEPCTQCPISTTVAPAYLKCDQLDVYTALCMSMPDMSQCSEWKEMCKSGSPLSESGISSDFCSKPNSEASPLMQMFFHTGILDYILFKSWVPRTTREFAGSWFAIFFAAVFFECMKTLRAILEKKWEPKPNSDSSDDLVKSSLLSGSYPPWSWRDIIRGFLHGLELTMSYLLMLVAMTFNVALFFAVIAGTIFGNIAVGRFRSYKPKVTCCD</sequence>
<accession>A0A152A4R9</accession>
<dbReference type="GO" id="GO:0005375">
    <property type="term" value="F:copper ion transmembrane transporter activity"/>
    <property type="evidence" value="ECO:0007669"/>
    <property type="project" value="UniProtKB-UniRule"/>
</dbReference>
<dbReference type="Proteomes" id="UP000076078">
    <property type="component" value="Unassembled WGS sequence"/>
</dbReference>
<keyword evidence="3 4" id="KW-0472">Membrane</keyword>
<evidence type="ECO:0000256" key="3">
    <source>
        <dbReference type="ARBA" id="ARBA00023136"/>
    </source>
</evidence>